<proteinExistence type="predicted"/>
<dbReference type="AlphaFoldDB" id="A0AAP9Y2H9"/>
<name>A0AAP9Y2H9_BURGL</name>
<sequence length="80" mass="8845">MTNLGILDARKSFHSFRVNVITALANGGTNTAQTFKITCHKDRTDADTHLGYVRDLPDLKAVVERCAGRSTWTLWHTTAG</sequence>
<reference evidence="1 3" key="1">
    <citation type="submission" date="2020-12" db="EMBL/GenBank/DDBJ databases">
        <title>FDA dAtabase for Regulatory Grade micrObial Sequences (FDA-ARGOS): Supporting development and validation of Infectious Disease Dx tests.</title>
        <authorList>
            <person name="Minogue T."/>
            <person name="Wolcott M."/>
            <person name="Wasieloski L."/>
            <person name="Aguilar W."/>
            <person name="Moore D."/>
            <person name="Jaissle J."/>
            <person name="Tallon L."/>
            <person name="Sadzewicz L."/>
            <person name="Zhao X."/>
            <person name="Boylan J."/>
            <person name="Ott S."/>
            <person name="Bowen H."/>
            <person name="Vavikolanu K."/>
            <person name="Mehta A."/>
            <person name="Aluvathingal J."/>
            <person name="Nadendla S."/>
            <person name="Yan Y."/>
            <person name="Sichtig H."/>
        </authorList>
    </citation>
    <scope>NUCLEOTIDE SEQUENCE [LARGE SCALE GENOMIC DNA]</scope>
    <source>
        <strain evidence="1 3">FDAARGOS_949</strain>
    </source>
</reference>
<dbReference type="EMBL" id="CP065601">
    <property type="protein sequence ID" value="QPQ93316.1"/>
    <property type="molecule type" value="Genomic_DNA"/>
</dbReference>
<reference evidence="2" key="2">
    <citation type="submission" date="2022-06" db="EMBL/GenBank/DDBJ databases">
        <title>Draft genome sequence of Burkholderia glumae strain GR20004 isolated from rice panicle showing bacterial panicle blight.</title>
        <authorList>
            <person name="Choi S.Y."/>
            <person name="Lee Y.H."/>
        </authorList>
    </citation>
    <scope>NUCLEOTIDE SEQUENCE</scope>
    <source>
        <strain evidence="2">GR20004</strain>
    </source>
</reference>
<keyword evidence="4" id="KW-1185">Reference proteome</keyword>
<dbReference type="EMBL" id="CP099587">
    <property type="protein sequence ID" value="USS47485.1"/>
    <property type="molecule type" value="Genomic_DNA"/>
</dbReference>
<dbReference type="Proteomes" id="UP001056386">
    <property type="component" value="Chromosome 1"/>
</dbReference>
<evidence type="ECO:0000313" key="1">
    <source>
        <dbReference type="EMBL" id="QPQ93316.1"/>
    </source>
</evidence>
<dbReference type="Proteomes" id="UP000594892">
    <property type="component" value="Chromosome 2"/>
</dbReference>
<dbReference type="GeneID" id="45698208"/>
<dbReference type="RefSeq" id="WP_127913948.1">
    <property type="nucleotide sequence ID" value="NZ_CP021074.1"/>
</dbReference>
<evidence type="ECO:0000313" key="3">
    <source>
        <dbReference type="Proteomes" id="UP000594892"/>
    </source>
</evidence>
<evidence type="ECO:0000313" key="4">
    <source>
        <dbReference type="Proteomes" id="UP001056386"/>
    </source>
</evidence>
<organism evidence="1 3">
    <name type="scientific">Burkholderia glumae</name>
    <name type="common">Pseudomonas glumae</name>
    <dbReference type="NCBI Taxonomy" id="337"/>
    <lineage>
        <taxon>Bacteria</taxon>
        <taxon>Pseudomonadati</taxon>
        <taxon>Pseudomonadota</taxon>
        <taxon>Betaproteobacteria</taxon>
        <taxon>Burkholderiales</taxon>
        <taxon>Burkholderiaceae</taxon>
        <taxon>Burkholderia</taxon>
    </lineage>
</organism>
<protein>
    <submittedName>
        <fullName evidence="1">Uncharacterized protein</fullName>
    </submittedName>
</protein>
<accession>A0AAP9Y2H9</accession>
<gene>
    <name evidence="1" type="ORF">I6H06_13685</name>
    <name evidence="2" type="ORF">NFI99_21890</name>
</gene>
<evidence type="ECO:0000313" key="2">
    <source>
        <dbReference type="EMBL" id="USS47485.1"/>
    </source>
</evidence>